<dbReference type="InterPro" id="IPR017946">
    <property type="entry name" value="PLC-like_Pdiesterase_TIM-brl"/>
</dbReference>
<dbReference type="SUPFAM" id="SSF51695">
    <property type="entry name" value="PLC-like phosphodiesterases"/>
    <property type="match status" value="1"/>
</dbReference>
<evidence type="ECO:0000256" key="1">
    <source>
        <dbReference type="SAM" id="SignalP"/>
    </source>
</evidence>
<reference evidence="3" key="1">
    <citation type="journal article" date="2014" name="Proc. Natl. Acad. Sci. U.S.A.">
        <title>Extensive sampling of basidiomycete genomes demonstrates inadequacy of the white-rot/brown-rot paradigm for wood decay fungi.</title>
        <authorList>
            <person name="Riley R."/>
            <person name="Salamov A.A."/>
            <person name="Brown D.W."/>
            <person name="Nagy L.G."/>
            <person name="Floudas D."/>
            <person name="Held B.W."/>
            <person name="Levasseur A."/>
            <person name="Lombard V."/>
            <person name="Morin E."/>
            <person name="Otillar R."/>
            <person name="Lindquist E.A."/>
            <person name="Sun H."/>
            <person name="LaButti K.M."/>
            <person name="Schmutz J."/>
            <person name="Jabbour D."/>
            <person name="Luo H."/>
            <person name="Baker S.E."/>
            <person name="Pisabarro A.G."/>
            <person name="Walton J.D."/>
            <person name="Blanchette R.A."/>
            <person name="Henrissat B."/>
            <person name="Martin F."/>
            <person name="Cullen D."/>
            <person name="Hibbett D.S."/>
            <person name="Grigoriev I.V."/>
        </authorList>
    </citation>
    <scope>NUCLEOTIDE SEQUENCE [LARGE SCALE GENOMIC DNA]</scope>
    <source>
        <strain evidence="3">FD-172 SS1</strain>
    </source>
</reference>
<dbReference type="GO" id="GO:0008081">
    <property type="term" value="F:phosphoric diester hydrolase activity"/>
    <property type="evidence" value="ECO:0007669"/>
    <property type="project" value="InterPro"/>
</dbReference>
<dbReference type="Gene3D" id="3.20.20.190">
    <property type="entry name" value="Phosphatidylinositol (PI) phosphodiesterase"/>
    <property type="match status" value="1"/>
</dbReference>
<dbReference type="AlphaFoldDB" id="A0A067N0S4"/>
<dbReference type="Pfam" id="PF26146">
    <property type="entry name" value="PI-PLC_X"/>
    <property type="match status" value="1"/>
</dbReference>
<feature type="chain" id="PRO_5001641794" description="PLC-like phosphodiesterase" evidence="1">
    <location>
        <begin position="24"/>
        <end position="369"/>
    </location>
</feature>
<organism evidence="2 3">
    <name type="scientific">Botryobasidium botryosum (strain FD-172 SS1)</name>
    <dbReference type="NCBI Taxonomy" id="930990"/>
    <lineage>
        <taxon>Eukaryota</taxon>
        <taxon>Fungi</taxon>
        <taxon>Dikarya</taxon>
        <taxon>Basidiomycota</taxon>
        <taxon>Agaricomycotina</taxon>
        <taxon>Agaricomycetes</taxon>
        <taxon>Cantharellales</taxon>
        <taxon>Botryobasidiaceae</taxon>
        <taxon>Botryobasidium</taxon>
    </lineage>
</organism>
<dbReference type="Proteomes" id="UP000027195">
    <property type="component" value="Unassembled WGS sequence"/>
</dbReference>
<keyword evidence="3" id="KW-1185">Reference proteome</keyword>
<dbReference type="InterPro" id="IPR051057">
    <property type="entry name" value="PI-PLC_domain"/>
</dbReference>
<accession>A0A067N0S4</accession>
<dbReference type="GO" id="GO:0006629">
    <property type="term" value="P:lipid metabolic process"/>
    <property type="evidence" value="ECO:0007669"/>
    <property type="project" value="InterPro"/>
</dbReference>
<evidence type="ECO:0000313" key="2">
    <source>
        <dbReference type="EMBL" id="KDQ17752.1"/>
    </source>
</evidence>
<dbReference type="STRING" id="930990.A0A067N0S4"/>
<sequence length="369" mass="38590">MKFSFAQAAFAIAALSSTALASAVTPRATVCNGFSQFCSKSYGNITYVGAHDSYAVGSTNLAANQDYDVTQQLNDGIRMLQNQMHNQSDGLHLCHTSCFLFDGGTLVAYLQKVKTWMDANPNEVVSLLLVNSDNVAPTVVAAAFTAAGLDKYAYSPPSAAVTSTAWPTLGQLIDANTRVVTFMDTQASFASVPYLIDEFSNVWETAFDVTDQNWPCAVNRSGNGVTDGKMYLINHYLDATVTLLGGITSPAPAKDKLNVTNAVSGFGSLGQEVANCVTLHGAPPNFMLVDFYEYGAGSVFQVAAQLNGVTYNPSTAIAPIPTNTSTNSSGSTGQLGHNGSLSARGSVGSNLVACGLVAVSVLVGSLLIL</sequence>
<protein>
    <recommendedName>
        <fullName evidence="4">PLC-like phosphodiesterase</fullName>
    </recommendedName>
</protein>
<evidence type="ECO:0000313" key="3">
    <source>
        <dbReference type="Proteomes" id="UP000027195"/>
    </source>
</evidence>
<dbReference type="HOGENOM" id="CLU_037358_2_0_1"/>
<dbReference type="OrthoDB" id="7984201at2759"/>
<dbReference type="PANTHER" id="PTHR13593">
    <property type="match status" value="1"/>
</dbReference>
<name>A0A067N0S4_BOTB1</name>
<dbReference type="InParanoid" id="A0A067N0S4"/>
<evidence type="ECO:0008006" key="4">
    <source>
        <dbReference type="Google" id="ProtNLM"/>
    </source>
</evidence>
<dbReference type="PANTHER" id="PTHR13593:SF140">
    <property type="entry name" value="PLC-LIKE PHOSPHODIESTERASE"/>
    <property type="match status" value="1"/>
</dbReference>
<keyword evidence="1" id="KW-0732">Signal</keyword>
<dbReference type="EMBL" id="KL198023">
    <property type="protein sequence ID" value="KDQ17752.1"/>
    <property type="molecule type" value="Genomic_DNA"/>
</dbReference>
<proteinExistence type="predicted"/>
<feature type="signal peptide" evidence="1">
    <location>
        <begin position="1"/>
        <end position="23"/>
    </location>
</feature>
<gene>
    <name evidence="2" type="ORF">BOTBODRAFT_29906</name>
</gene>